<organism evidence="1 2">
    <name type="scientific">Fontibacillus solani</name>
    <dbReference type="NCBI Taxonomy" id="1572857"/>
    <lineage>
        <taxon>Bacteria</taxon>
        <taxon>Bacillati</taxon>
        <taxon>Bacillota</taxon>
        <taxon>Bacilli</taxon>
        <taxon>Bacillales</taxon>
        <taxon>Paenibacillaceae</taxon>
        <taxon>Fontibacillus</taxon>
    </lineage>
</organism>
<accession>A0A7W3SQI0</accession>
<comment type="caution">
    <text evidence="1">The sequence shown here is derived from an EMBL/GenBank/DDBJ whole genome shotgun (WGS) entry which is preliminary data.</text>
</comment>
<proteinExistence type="predicted"/>
<sequence>MPFLNTLIENLHYYVDVIIEYVQNVIKSGINIRSFEAVVYDCNIENEYHNNILMEHMGTKINKDNYKSLILGLKV</sequence>
<dbReference type="EMBL" id="JACJIP010000003">
    <property type="protein sequence ID" value="MBA9084356.1"/>
    <property type="molecule type" value="Genomic_DNA"/>
</dbReference>
<dbReference type="AlphaFoldDB" id="A0A7W3SQI0"/>
<evidence type="ECO:0000313" key="2">
    <source>
        <dbReference type="Proteomes" id="UP000567067"/>
    </source>
</evidence>
<gene>
    <name evidence="1" type="ORF">FHR92_000810</name>
</gene>
<reference evidence="1 2" key="1">
    <citation type="submission" date="2020-08" db="EMBL/GenBank/DDBJ databases">
        <title>Genomic Encyclopedia of Type Strains, Phase III (KMG-III): the genomes of soil and plant-associated and newly described type strains.</title>
        <authorList>
            <person name="Whitman W."/>
        </authorList>
    </citation>
    <scope>NUCLEOTIDE SEQUENCE [LARGE SCALE GENOMIC DNA]</scope>
    <source>
        <strain evidence="1 2">CECT 8693</strain>
    </source>
</reference>
<evidence type="ECO:0000313" key="1">
    <source>
        <dbReference type="EMBL" id="MBA9084356.1"/>
    </source>
</evidence>
<protein>
    <submittedName>
        <fullName evidence="1">N-dimethylarginine dimethylaminohydrolase</fullName>
    </submittedName>
</protein>
<dbReference type="Proteomes" id="UP000567067">
    <property type="component" value="Unassembled WGS sequence"/>
</dbReference>
<keyword evidence="1" id="KW-0378">Hydrolase</keyword>
<name>A0A7W3SQI0_9BACL</name>
<keyword evidence="2" id="KW-1185">Reference proteome</keyword>
<dbReference type="GO" id="GO:0016787">
    <property type="term" value="F:hydrolase activity"/>
    <property type="evidence" value="ECO:0007669"/>
    <property type="project" value="UniProtKB-KW"/>
</dbReference>